<evidence type="ECO:0000313" key="10">
    <source>
        <dbReference type="Proteomes" id="UP000183561"/>
    </source>
</evidence>
<dbReference type="InterPro" id="IPR000422">
    <property type="entry name" value="DHBP_synthase_RibB"/>
</dbReference>
<evidence type="ECO:0000256" key="6">
    <source>
        <dbReference type="ARBA" id="ARBA00022619"/>
    </source>
</evidence>
<evidence type="ECO:0000313" key="9">
    <source>
        <dbReference type="EMBL" id="SED06393.1"/>
    </source>
</evidence>
<dbReference type="PIRSF" id="PIRSF001259">
    <property type="entry name" value="RibA"/>
    <property type="match status" value="1"/>
</dbReference>
<comment type="catalytic activity">
    <reaction evidence="1">
        <text>D-ribulose 5-phosphate = (2S)-2-hydroxy-3-oxobutyl phosphate + formate + H(+)</text>
        <dbReference type="Rhea" id="RHEA:18457"/>
        <dbReference type="ChEBI" id="CHEBI:15378"/>
        <dbReference type="ChEBI" id="CHEBI:15740"/>
        <dbReference type="ChEBI" id="CHEBI:58121"/>
        <dbReference type="ChEBI" id="CHEBI:58830"/>
        <dbReference type="EC" id="4.1.99.12"/>
    </reaction>
</comment>
<dbReference type="Pfam" id="PF00925">
    <property type="entry name" value="GTP_cyclohydro2"/>
    <property type="match status" value="1"/>
</dbReference>
<dbReference type="Proteomes" id="UP000183561">
    <property type="component" value="Unassembled WGS sequence"/>
</dbReference>
<comment type="pathway">
    <text evidence="3">Cofactor biosynthesis; riboflavin biosynthesis; 2-hydroxy-3-oxobutyl phosphate from D-ribulose 5-phosphate: step 1/1.</text>
</comment>
<dbReference type="NCBIfam" id="TIGR00506">
    <property type="entry name" value="ribB"/>
    <property type="match status" value="1"/>
</dbReference>
<name>A0A1H4XL79_9NOCA</name>
<organism evidence="9 10">
    <name type="scientific">Rhodococcus koreensis</name>
    <dbReference type="NCBI Taxonomy" id="99653"/>
    <lineage>
        <taxon>Bacteria</taxon>
        <taxon>Bacillati</taxon>
        <taxon>Actinomycetota</taxon>
        <taxon>Actinomycetes</taxon>
        <taxon>Mycobacteriales</taxon>
        <taxon>Nocardiaceae</taxon>
        <taxon>Rhodococcus</taxon>
    </lineage>
</organism>
<dbReference type="InterPro" id="IPR036144">
    <property type="entry name" value="RibA-like_sf"/>
</dbReference>
<dbReference type="Pfam" id="PF00926">
    <property type="entry name" value="DHBP_synthase"/>
    <property type="match status" value="1"/>
</dbReference>
<dbReference type="Gene3D" id="3.40.50.10990">
    <property type="entry name" value="GTP cyclohydrolase II"/>
    <property type="match status" value="1"/>
</dbReference>
<evidence type="ECO:0000256" key="4">
    <source>
        <dbReference type="ARBA" id="ARBA00005520"/>
    </source>
</evidence>
<dbReference type="GO" id="GO:0046872">
    <property type="term" value="F:metal ion binding"/>
    <property type="evidence" value="ECO:0007669"/>
    <property type="project" value="UniProtKB-KW"/>
</dbReference>
<keyword evidence="7" id="KW-0479">Metal-binding</keyword>
<keyword evidence="6" id="KW-0686">Riboflavin biosynthesis</keyword>
<dbReference type="EMBL" id="FNSV01000005">
    <property type="protein sequence ID" value="SED06393.1"/>
    <property type="molecule type" value="Genomic_DNA"/>
</dbReference>
<keyword evidence="10" id="KW-1185">Reference proteome</keyword>
<dbReference type="InterPro" id="IPR032677">
    <property type="entry name" value="GTP_cyclohydro_II"/>
</dbReference>
<dbReference type="InterPro" id="IPR017945">
    <property type="entry name" value="DHBP_synth_RibB-like_a/b_dom"/>
</dbReference>
<comment type="function">
    <text evidence="2">Catalyzes the conversion of D-ribulose 5-phosphate to formate and 3,4-dihydroxy-2-butanone 4-phosphate.</text>
</comment>
<dbReference type="EC" id="4.1.99.12" evidence="5"/>
<reference evidence="10" key="1">
    <citation type="submission" date="2016-10" db="EMBL/GenBank/DDBJ databases">
        <authorList>
            <person name="Varghese N."/>
            <person name="Submissions S."/>
        </authorList>
    </citation>
    <scope>NUCLEOTIDE SEQUENCE [LARGE SCALE GENOMIC DNA]</scope>
    <source>
        <strain evidence="10">DSM 44498</strain>
    </source>
</reference>
<dbReference type="Gene3D" id="3.90.870.10">
    <property type="entry name" value="DHBP synthase"/>
    <property type="match status" value="1"/>
</dbReference>
<keyword evidence="9" id="KW-0378">Hydrolase</keyword>
<gene>
    <name evidence="9" type="ORF">SAMN04490239_6648</name>
</gene>
<dbReference type="GO" id="GO:0008686">
    <property type="term" value="F:3,4-dihydroxy-2-butanone-4-phosphate synthase activity"/>
    <property type="evidence" value="ECO:0007669"/>
    <property type="project" value="UniProtKB-EC"/>
</dbReference>
<evidence type="ECO:0000256" key="2">
    <source>
        <dbReference type="ARBA" id="ARBA00002284"/>
    </source>
</evidence>
<dbReference type="PANTHER" id="PTHR21327">
    <property type="entry name" value="GTP CYCLOHYDROLASE II-RELATED"/>
    <property type="match status" value="1"/>
</dbReference>
<dbReference type="GO" id="GO:0003935">
    <property type="term" value="F:GTP cyclohydrolase II activity"/>
    <property type="evidence" value="ECO:0007669"/>
    <property type="project" value="TreeGrafter"/>
</dbReference>
<dbReference type="GO" id="GO:0005829">
    <property type="term" value="C:cytosol"/>
    <property type="evidence" value="ECO:0007669"/>
    <property type="project" value="TreeGrafter"/>
</dbReference>
<protein>
    <recommendedName>
        <fullName evidence="5">3,4-dihydroxy-2-butanone-4-phosphate synthase</fullName>
        <ecNumber evidence="5">4.1.99.12</ecNumber>
    </recommendedName>
</protein>
<evidence type="ECO:0000256" key="3">
    <source>
        <dbReference type="ARBA" id="ARBA00004904"/>
    </source>
</evidence>
<dbReference type="SUPFAM" id="SSF142695">
    <property type="entry name" value="RibA-like"/>
    <property type="match status" value="1"/>
</dbReference>
<evidence type="ECO:0000259" key="8">
    <source>
        <dbReference type="Pfam" id="PF00925"/>
    </source>
</evidence>
<evidence type="ECO:0000256" key="5">
    <source>
        <dbReference type="ARBA" id="ARBA00012153"/>
    </source>
</evidence>
<dbReference type="GO" id="GO:0009231">
    <property type="term" value="P:riboflavin biosynthetic process"/>
    <property type="evidence" value="ECO:0007669"/>
    <property type="project" value="UniProtKB-UniPathway"/>
</dbReference>
<feature type="domain" description="GTP cyclohydrolase II" evidence="8">
    <location>
        <begin position="217"/>
        <end position="307"/>
    </location>
</feature>
<accession>A0A1H4XL79</accession>
<sequence length="368" mass="38948">MRELGARWPSVRDSVERAVAAIRSGRPVVVVDADRQNEGDLIFAAEHATTELLAFVIRHTSGFVCVALPADDCNRLDLPPMSYASGDKYAAAYRVSVDLRGRGTGISAADRATTIAALASSSAQSAHFTRPGHVVPLAARDGGVLQRPGRTEAAVDLARLAGLRPAGGLCEIVSTDTPSEMAHGPELERFAAEHGIEIVGIGDLVAYRRRTESQVRRHADAALPTSHGEFRAVGYRGVHDGAEHMALVAGDVHGTDVPVHVHTECLTGDVFGSTACDCRKDLDRGLATVAGERRGVIVYIRAQGRPYACGLSGAPSTGDSDRTDTVVASILADLEVTSVRSVHHEASRPIRIDRSSLRSATLAEKTSA</sequence>
<comment type="similarity">
    <text evidence="4">In the N-terminal section; belongs to the DHBP synthase family.</text>
</comment>
<dbReference type="OrthoDB" id="9793111at2"/>
<evidence type="ECO:0000256" key="1">
    <source>
        <dbReference type="ARBA" id="ARBA00000141"/>
    </source>
</evidence>
<dbReference type="AlphaFoldDB" id="A0A1H4XL79"/>
<dbReference type="SUPFAM" id="SSF55821">
    <property type="entry name" value="YrdC/RibB"/>
    <property type="match status" value="1"/>
</dbReference>
<dbReference type="PANTHER" id="PTHR21327:SF18">
    <property type="entry name" value="3,4-DIHYDROXY-2-BUTANONE 4-PHOSPHATE SYNTHASE"/>
    <property type="match status" value="1"/>
</dbReference>
<proteinExistence type="inferred from homology"/>
<dbReference type="UniPathway" id="UPA00275">
    <property type="reaction ID" value="UER00399"/>
</dbReference>
<evidence type="ECO:0000256" key="7">
    <source>
        <dbReference type="ARBA" id="ARBA00022723"/>
    </source>
</evidence>